<accession>A0AAV5RH93</accession>
<dbReference type="Proteomes" id="UP001362899">
    <property type="component" value="Unassembled WGS sequence"/>
</dbReference>
<keyword evidence="3" id="KW-1185">Reference proteome</keyword>
<feature type="compositionally biased region" description="Basic and acidic residues" evidence="1">
    <location>
        <begin position="129"/>
        <end position="148"/>
    </location>
</feature>
<evidence type="ECO:0000313" key="3">
    <source>
        <dbReference type="Proteomes" id="UP001362899"/>
    </source>
</evidence>
<feature type="region of interest" description="Disordered" evidence="1">
    <location>
        <begin position="110"/>
        <end position="160"/>
    </location>
</feature>
<evidence type="ECO:0000256" key="1">
    <source>
        <dbReference type="SAM" id="MobiDB-lite"/>
    </source>
</evidence>
<feature type="compositionally biased region" description="Polar residues" evidence="1">
    <location>
        <begin position="149"/>
        <end position="160"/>
    </location>
</feature>
<reference evidence="2 3" key="1">
    <citation type="journal article" date="2023" name="Elife">
        <title>Identification of key yeast species and microbe-microbe interactions impacting larval growth of Drosophila in the wild.</title>
        <authorList>
            <person name="Mure A."/>
            <person name="Sugiura Y."/>
            <person name="Maeda R."/>
            <person name="Honda K."/>
            <person name="Sakurai N."/>
            <person name="Takahashi Y."/>
            <person name="Watada M."/>
            <person name="Katoh T."/>
            <person name="Gotoh A."/>
            <person name="Gotoh Y."/>
            <person name="Taniguchi I."/>
            <person name="Nakamura K."/>
            <person name="Hayashi T."/>
            <person name="Katayama T."/>
            <person name="Uemura T."/>
            <person name="Hattori Y."/>
        </authorList>
    </citation>
    <scope>NUCLEOTIDE SEQUENCE [LARGE SCALE GENOMIC DNA]</scope>
    <source>
        <strain evidence="2 3">SB-73</strain>
    </source>
</reference>
<sequence length="160" mass="17856">MPWVAVPRFSHTDGRLCGHCRFGFWNPQLTAPRTRQPGKSCVGPRSHVALDDCMYVPYHPRASADVRGPVRCSPAHGSVSLCADPGMLRPARDRFYRYAWAVLCTSGHPKGDSVREAADRRLSQTHPSSEAHAEQRRTTTSSHAKETPLQESFQGSFRNQ</sequence>
<proteinExistence type="predicted"/>
<name>A0AAV5RH93_STABA</name>
<dbReference type="EMBL" id="BTGC01000003">
    <property type="protein sequence ID" value="GMM49894.1"/>
    <property type="molecule type" value="Genomic_DNA"/>
</dbReference>
<evidence type="ECO:0000313" key="2">
    <source>
        <dbReference type="EMBL" id="GMM49894.1"/>
    </source>
</evidence>
<organism evidence="2 3">
    <name type="scientific">Starmerella bacillaris</name>
    <name type="common">Yeast</name>
    <name type="synonym">Candida zemplinina</name>
    <dbReference type="NCBI Taxonomy" id="1247836"/>
    <lineage>
        <taxon>Eukaryota</taxon>
        <taxon>Fungi</taxon>
        <taxon>Dikarya</taxon>
        <taxon>Ascomycota</taxon>
        <taxon>Saccharomycotina</taxon>
        <taxon>Dipodascomycetes</taxon>
        <taxon>Dipodascales</taxon>
        <taxon>Trichomonascaceae</taxon>
        <taxon>Starmerella</taxon>
    </lineage>
</organism>
<comment type="caution">
    <text evidence="2">The sequence shown here is derived from an EMBL/GenBank/DDBJ whole genome shotgun (WGS) entry which is preliminary data.</text>
</comment>
<protein>
    <submittedName>
        <fullName evidence="2">Uncharacterized protein</fullName>
    </submittedName>
</protein>
<gene>
    <name evidence="2" type="ORF">DASB73_008520</name>
</gene>
<feature type="compositionally biased region" description="Basic and acidic residues" evidence="1">
    <location>
        <begin position="110"/>
        <end position="122"/>
    </location>
</feature>
<dbReference type="AlphaFoldDB" id="A0AAV5RH93"/>